<dbReference type="PANTHER" id="PTHR24394:SF29">
    <property type="entry name" value="MYONEURIN"/>
    <property type="match status" value="1"/>
</dbReference>
<dbReference type="PANTHER" id="PTHR24394">
    <property type="entry name" value="ZINC FINGER PROTEIN"/>
    <property type="match status" value="1"/>
</dbReference>
<dbReference type="GO" id="GO:0005634">
    <property type="term" value="C:nucleus"/>
    <property type="evidence" value="ECO:0007669"/>
    <property type="project" value="UniProtKB-SubCell"/>
</dbReference>
<keyword evidence="3" id="KW-0677">Repeat</keyword>
<evidence type="ECO:0000256" key="7">
    <source>
        <dbReference type="PROSITE-ProRule" id="PRU00042"/>
    </source>
</evidence>
<feature type="domain" description="C2H2-type" evidence="8">
    <location>
        <begin position="358"/>
        <end position="386"/>
    </location>
</feature>
<evidence type="ECO:0000313" key="9">
    <source>
        <dbReference type="EMBL" id="KAJ8901375.1"/>
    </source>
</evidence>
<reference evidence="9 10" key="1">
    <citation type="journal article" date="2023" name="Nat. Commun.">
        <title>Origin of minicircular mitochondrial genomes in red algae.</title>
        <authorList>
            <person name="Lee Y."/>
            <person name="Cho C.H."/>
            <person name="Lee Y.M."/>
            <person name="Park S.I."/>
            <person name="Yang J.H."/>
            <person name="West J.A."/>
            <person name="Bhattacharya D."/>
            <person name="Yoon H.S."/>
        </authorList>
    </citation>
    <scope>NUCLEOTIDE SEQUENCE [LARGE SCALE GENOMIC DNA]</scope>
    <source>
        <strain evidence="9 10">CCMP1338</strain>
        <tissue evidence="9">Whole cell</tissue>
    </source>
</reference>
<keyword evidence="2" id="KW-0479">Metal-binding</keyword>
<protein>
    <recommendedName>
        <fullName evidence="8">C2H2-type domain-containing protein</fullName>
    </recommendedName>
</protein>
<dbReference type="PROSITE" id="PS00028">
    <property type="entry name" value="ZINC_FINGER_C2H2_1"/>
    <property type="match status" value="3"/>
</dbReference>
<dbReference type="Gene3D" id="3.30.160.60">
    <property type="entry name" value="Classic Zinc Finger"/>
    <property type="match status" value="3"/>
</dbReference>
<evidence type="ECO:0000256" key="1">
    <source>
        <dbReference type="ARBA" id="ARBA00004123"/>
    </source>
</evidence>
<evidence type="ECO:0000256" key="4">
    <source>
        <dbReference type="ARBA" id="ARBA00022771"/>
    </source>
</evidence>
<proteinExistence type="predicted"/>
<dbReference type="GO" id="GO:0008270">
    <property type="term" value="F:zinc ion binding"/>
    <property type="evidence" value="ECO:0007669"/>
    <property type="project" value="UniProtKB-KW"/>
</dbReference>
<dbReference type="Proteomes" id="UP001157974">
    <property type="component" value="Unassembled WGS sequence"/>
</dbReference>
<dbReference type="InterPro" id="IPR036236">
    <property type="entry name" value="Znf_C2H2_sf"/>
</dbReference>
<keyword evidence="10" id="KW-1185">Reference proteome</keyword>
<keyword evidence="6" id="KW-0539">Nucleus</keyword>
<accession>A0AAV8UFW2</accession>
<dbReference type="GO" id="GO:0000981">
    <property type="term" value="F:DNA-binding transcription factor activity, RNA polymerase II-specific"/>
    <property type="evidence" value="ECO:0007669"/>
    <property type="project" value="TreeGrafter"/>
</dbReference>
<dbReference type="PROSITE" id="PS50157">
    <property type="entry name" value="ZINC_FINGER_C2H2_2"/>
    <property type="match status" value="4"/>
</dbReference>
<comment type="caution">
    <text evidence="9">The sequence shown here is derived from an EMBL/GenBank/DDBJ whole genome shotgun (WGS) entry which is preliminary data.</text>
</comment>
<sequence length="459" mass="51767">METPYSSQSEHLVWDSMPMNWSLFKTYKLAAPQPSDWGMLLLDMQIRVPEATGAVLASSEIMQMVGVLQQPALMMTEYICDSYALGSGWAFLGGLPELNGVENTSFMGLQRFRFMSFVEGGKMATLSSAEVGPGTVAFVKAKEVDARHNATWWGIVDKEKETILEYSTSVTRRACEECRVMVKTCDPRTCASDVSSEDLWHWSKRKELKDHTGLRKLTLEYTQYWHRDSWAIYVGPLEPLTISLSQYSSGPVFQIAHIAVVQDEVLGLHPPRSSFRTVKYARDLLNYPDGLEVGKPSSAIGVELLKPAGSSESGSSSADAVSAPASLKGLCEICGAKFKRKYEARRHRENVHEKLREHQCELCERTFSQKGHLNEHIRVIHSEQSVNSCTICGKRFGVKSKMERHVATVHENRRSFQCEVCKKWYKEKGYLKRHLRVAHELELSSEKLRIGDSSEDMSA</sequence>
<evidence type="ECO:0000256" key="2">
    <source>
        <dbReference type="ARBA" id="ARBA00022723"/>
    </source>
</evidence>
<dbReference type="SMART" id="SM00355">
    <property type="entry name" value="ZnF_C2H2"/>
    <property type="match status" value="4"/>
</dbReference>
<evidence type="ECO:0000259" key="8">
    <source>
        <dbReference type="PROSITE" id="PS50157"/>
    </source>
</evidence>
<dbReference type="SUPFAM" id="SSF57667">
    <property type="entry name" value="beta-beta-alpha zinc fingers"/>
    <property type="match status" value="2"/>
</dbReference>
<evidence type="ECO:0000313" key="10">
    <source>
        <dbReference type="Proteomes" id="UP001157974"/>
    </source>
</evidence>
<name>A0AAV8UFW2_9RHOD</name>
<dbReference type="Pfam" id="PF00096">
    <property type="entry name" value="zf-C2H2"/>
    <property type="match status" value="3"/>
</dbReference>
<feature type="domain" description="C2H2-type" evidence="8">
    <location>
        <begin position="416"/>
        <end position="444"/>
    </location>
</feature>
<organism evidence="9 10">
    <name type="scientific">Rhodosorus marinus</name>
    <dbReference type="NCBI Taxonomy" id="101924"/>
    <lineage>
        <taxon>Eukaryota</taxon>
        <taxon>Rhodophyta</taxon>
        <taxon>Stylonematophyceae</taxon>
        <taxon>Stylonematales</taxon>
        <taxon>Stylonemataceae</taxon>
        <taxon>Rhodosorus</taxon>
    </lineage>
</organism>
<gene>
    <name evidence="9" type="ORF">NDN08_007221</name>
</gene>
<dbReference type="EMBL" id="JAMWBK010000011">
    <property type="protein sequence ID" value="KAJ8901375.1"/>
    <property type="molecule type" value="Genomic_DNA"/>
</dbReference>
<feature type="domain" description="C2H2-type" evidence="8">
    <location>
        <begin position="387"/>
        <end position="415"/>
    </location>
</feature>
<feature type="domain" description="C2H2-type" evidence="8">
    <location>
        <begin position="329"/>
        <end position="357"/>
    </location>
</feature>
<dbReference type="AlphaFoldDB" id="A0AAV8UFW2"/>
<dbReference type="InterPro" id="IPR013087">
    <property type="entry name" value="Znf_C2H2_type"/>
</dbReference>
<keyword evidence="4 7" id="KW-0863">Zinc-finger</keyword>
<evidence type="ECO:0000256" key="6">
    <source>
        <dbReference type="ARBA" id="ARBA00023242"/>
    </source>
</evidence>
<evidence type="ECO:0000256" key="3">
    <source>
        <dbReference type="ARBA" id="ARBA00022737"/>
    </source>
</evidence>
<keyword evidence="5" id="KW-0862">Zinc</keyword>
<evidence type="ECO:0000256" key="5">
    <source>
        <dbReference type="ARBA" id="ARBA00022833"/>
    </source>
</evidence>
<comment type="subcellular location">
    <subcellularLocation>
        <location evidence="1">Nucleus</location>
    </subcellularLocation>
</comment>